<dbReference type="Gene3D" id="3.30.1490.120">
    <property type="entry name" value="RNA polymerase Rpb7-like, N-terminal domain"/>
    <property type="match status" value="1"/>
</dbReference>
<dbReference type="InterPro" id="IPR036898">
    <property type="entry name" value="RNA_pol_Rpb7-like_N_sf"/>
</dbReference>
<feature type="region of interest" description="Disordered" evidence="10">
    <location>
        <begin position="611"/>
        <end position="653"/>
    </location>
</feature>
<dbReference type="AlphaFoldDB" id="A0A0L7QWV4"/>
<dbReference type="GO" id="GO:0005736">
    <property type="term" value="C:RNA polymerase I complex"/>
    <property type="evidence" value="ECO:0007669"/>
    <property type="project" value="TreeGrafter"/>
</dbReference>
<dbReference type="Proteomes" id="UP000053825">
    <property type="component" value="Unassembled WGS sequence"/>
</dbReference>
<reference evidence="11 12" key="1">
    <citation type="submission" date="2015-07" db="EMBL/GenBank/DDBJ databases">
        <title>The genome of Habropoda laboriosa.</title>
        <authorList>
            <person name="Pan H."/>
            <person name="Kapheim K."/>
        </authorList>
    </citation>
    <scope>NUCLEOTIDE SEQUENCE [LARGE SCALE GENOMIC DNA]</scope>
    <source>
        <strain evidence="11">0110345459</strain>
    </source>
</reference>
<dbReference type="InterPro" id="IPR045113">
    <property type="entry name" value="Rpb7-like"/>
</dbReference>
<dbReference type="STRING" id="597456.A0A0L7QWV4"/>
<keyword evidence="6" id="KW-0539">Nucleus</keyword>
<dbReference type="FunFam" id="3.30.1490.120:FF:000003">
    <property type="entry name" value="DNA-directed RNA polymerase I subunit RPA43"/>
    <property type="match status" value="1"/>
</dbReference>
<keyword evidence="12" id="KW-1185">Reference proteome</keyword>
<feature type="compositionally biased region" description="Basic residues" evidence="10">
    <location>
        <begin position="468"/>
        <end position="477"/>
    </location>
</feature>
<evidence type="ECO:0000313" key="11">
    <source>
        <dbReference type="EMBL" id="KOC63019.1"/>
    </source>
</evidence>
<evidence type="ECO:0000313" key="12">
    <source>
        <dbReference type="Proteomes" id="UP000053825"/>
    </source>
</evidence>
<evidence type="ECO:0000256" key="6">
    <source>
        <dbReference type="ARBA" id="ARBA00023242"/>
    </source>
</evidence>
<feature type="compositionally biased region" description="Basic and acidic residues" evidence="10">
    <location>
        <begin position="383"/>
        <end position="393"/>
    </location>
</feature>
<evidence type="ECO:0000256" key="10">
    <source>
        <dbReference type="SAM" id="MobiDB-lite"/>
    </source>
</evidence>
<evidence type="ECO:0000256" key="9">
    <source>
        <dbReference type="ARBA" id="ARBA00083123"/>
    </source>
</evidence>
<gene>
    <name evidence="11" type="ORF">WH47_02468</name>
</gene>
<evidence type="ECO:0000256" key="4">
    <source>
        <dbReference type="ARBA" id="ARBA00022553"/>
    </source>
</evidence>
<proteinExistence type="inferred from homology"/>
<keyword evidence="4" id="KW-0597">Phosphoprotein</keyword>
<organism evidence="11 12">
    <name type="scientific">Habropoda laboriosa</name>
    <dbReference type="NCBI Taxonomy" id="597456"/>
    <lineage>
        <taxon>Eukaryota</taxon>
        <taxon>Metazoa</taxon>
        <taxon>Ecdysozoa</taxon>
        <taxon>Arthropoda</taxon>
        <taxon>Hexapoda</taxon>
        <taxon>Insecta</taxon>
        <taxon>Pterygota</taxon>
        <taxon>Neoptera</taxon>
        <taxon>Endopterygota</taxon>
        <taxon>Hymenoptera</taxon>
        <taxon>Apocrita</taxon>
        <taxon>Aculeata</taxon>
        <taxon>Apoidea</taxon>
        <taxon>Anthophila</taxon>
        <taxon>Apidae</taxon>
        <taxon>Habropoda</taxon>
    </lineage>
</organism>
<feature type="compositionally biased region" description="Polar residues" evidence="10">
    <location>
        <begin position="694"/>
        <end position="704"/>
    </location>
</feature>
<protein>
    <recommendedName>
        <fullName evidence="7">DNA-directed RNA polymerase I subunit RPA43</fullName>
    </recommendedName>
    <alternativeName>
        <fullName evidence="9">DNA-directed RNA polymerase I subunit F</fullName>
    </alternativeName>
    <alternativeName>
        <fullName evidence="8">Twist neighbor protein</fullName>
    </alternativeName>
</protein>
<dbReference type="OrthoDB" id="10250504at2759"/>
<dbReference type="GO" id="GO:0006362">
    <property type="term" value="P:transcription elongation by RNA polymerase I"/>
    <property type="evidence" value="ECO:0007669"/>
    <property type="project" value="TreeGrafter"/>
</dbReference>
<comment type="similarity">
    <text evidence="2">Belongs to the eukaryotic RPA43 RNA polymerase subunit family.</text>
</comment>
<accession>A0A0L7QWV4</accession>
<feature type="region of interest" description="Disordered" evidence="10">
    <location>
        <begin position="457"/>
        <end position="482"/>
    </location>
</feature>
<evidence type="ECO:0000256" key="5">
    <source>
        <dbReference type="ARBA" id="ARBA00023163"/>
    </source>
</evidence>
<evidence type="ECO:0000256" key="8">
    <source>
        <dbReference type="ARBA" id="ARBA00080323"/>
    </source>
</evidence>
<keyword evidence="3 11" id="KW-0240">DNA-directed RNA polymerase</keyword>
<keyword evidence="5" id="KW-0804">Transcription</keyword>
<dbReference type="PANTHER" id="PTHR12709">
    <property type="entry name" value="DNA-DIRECTED RNA POLYMERASE II, III"/>
    <property type="match status" value="1"/>
</dbReference>
<feature type="region of interest" description="Disordered" evidence="10">
    <location>
        <begin position="316"/>
        <end position="361"/>
    </location>
</feature>
<dbReference type="GO" id="GO:0006352">
    <property type="term" value="P:DNA-templated transcription initiation"/>
    <property type="evidence" value="ECO:0007669"/>
    <property type="project" value="InterPro"/>
</dbReference>
<evidence type="ECO:0000256" key="2">
    <source>
        <dbReference type="ARBA" id="ARBA00005930"/>
    </source>
</evidence>
<evidence type="ECO:0000256" key="7">
    <source>
        <dbReference type="ARBA" id="ARBA00073455"/>
    </source>
</evidence>
<evidence type="ECO:0000256" key="3">
    <source>
        <dbReference type="ARBA" id="ARBA00022478"/>
    </source>
</evidence>
<dbReference type="EMBL" id="KQ414710">
    <property type="protein sequence ID" value="KOC63019.1"/>
    <property type="molecule type" value="Genomic_DNA"/>
</dbReference>
<feature type="region of interest" description="Disordered" evidence="10">
    <location>
        <begin position="671"/>
        <end position="706"/>
    </location>
</feature>
<feature type="region of interest" description="Disordered" evidence="10">
    <location>
        <begin position="517"/>
        <end position="575"/>
    </location>
</feature>
<feature type="region of interest" description="Disordered" evidence="10">
    <location>
        <begin position="376"/>
        <end position="414"/>
    </location>
</feature>
<feature type="compositionally biased region" description="Basic and acidic residues" evidence="10">
    <location>
        <begin position="636"/>
        <end position="653"/>
    </location>
</feature>
<dbReference type="PANTHER" id="PTHR12709:SF5">
    <property type="entry name" value="DNA-DIRECTED RNA POLYMERASE I SUBUNIT RPA43"/>
    <property type="match status" value="1"/>
</dbReference>
<dbReference type="Gene3D" id="2.40.50.1060">
    <property type="match status" value="1"/>
</dbReference>
<name>A0A0L7QWV4_9HYME</name>
<sequence>MKFKKCTGITWSLLELAGLIEDEDSRVHFEKCRKHLGLHPFHLTNLNAALNEILSSNLNSYDNDLKGFLLAYKNPKLLTPLGEIFYDTCFIHVDIEADFYIFRPKVGYALKGIVNKKGLDHIGVLIHKTFNVSIPKPDDDENWSGDNLEIGQEVRFVITLLDFTGKLPFIRGVLNQSNYSHGCRLMETSINSRRLSSGDNIQNNVENSVNKISEKKSKHAKEHTFSAIDSENTFDDDIPQIKEEYIPQKSKKKFKQEEPIEDNKQWKEDKEHIKIKKESKESKPEIVKVECTYDEVIYNVSINYGYESNEELETSIVSKSKTKKKSKAQSSQSSIDEDNEKYVEHSSKQMLKKPSTSNFKGDCNEIKVEQLVENSDIEQATEESIHGSKDKINKKTSKRKNLNDSNNSAADFSINECIPISKSSSKKRLKKPKASVSEAEEIPVNVKTEELNGIDINETNNEIEESPKKRHRKRKYSVKLDTSENEVDGNINEMSVRKSSISDSEFISPNIKIKKEKVTSSENTEDENYVQKNNLLIKRDPELSPSSSNYEIKVEDENNTIKKKRKKHSKNEITGMREIKVKPDFKDVVIKVENPDDGDVSGNAFWEEDRKSLSNFNTPQKKCKTNLDDNINDNEEGIKSSKKDLKRKSADKEMYSVKVKEEELTIIDEMDNYSSSISLRSPEKSRKRKRSSSQMQLNTSQYEENTSDIEPNFDFWNVKVKTQRFTDS</sequence>
<comment type="subcellular location">
    <subcellularLocation>
        <location evidence="1">Nucleus</location>
        <location evidence="1">Nucleolus</location>
    </subcellularLocation>
</comment>
<evidence type="ECO:0000256" key="1">
    <source>
        <dbReference type="ARBA" id="ARBA00004604"/>
    </source>
</evidence>